<keyword evidence="2" id="KW-1185">Reference proteome</keyword>
<comment type="caution">
    <text evidence="1">The sequence shown here is derived from an EMBL/GenBank/DDBJ whole genome shotgun (WGS) entry which is preliminary data.</text>
</comment>
<accession>A0A419W919</accession>
<dbReference type="EMBL" id="RAPN01000001">
    <property type="protein sequence ID" value="RKD91936.1"/>
    <property type="molecule type" value="Genomic_DNA"/>
</dbReference>
<protein>
    <submittedName>
        <fullName evidence="1">Uncharacterized protein</fullName>
    </submittedName>
</protein>
<evidence type="ECO:0000313" key="2">
    <source>
        <dbReference type="Proteomes" id="UP000283387"/>
    </source>
</evidence>
<proteinExistence type="predicted"/>
<dbReference type="Proteomes" id="UP000283387">
    <property type="component" value="Unassembled WGS sequence"/>
</dbReference>
<name>A0A419W919_9BACT</name>
<dbReference type="AlphaFoldDB" id="A0A419W919"/>
<organism evidence="1 2">
    <name type="scientific">Mangrovibacterium diazotrophicum</name>
    <dbReference type="NCBI Taxonomy" id="1261403"/>
    <lineage>
        <taxon>Bacteria</taxon>
        <taxon>Pseudomonadati</taxon>
        <taxon>Bacteroidota</taxon>
        <taxon>Bacteroidia</taxon>
        <taxon>Marinilabiliales</taxon>
        <taxon>Prolixibacteraceae</taxon>
        <taxon>Mangrovibacterium</taxon>
    </lineage>
</organism>
<gene>
    <name evidence="1" type="ORF">BC643_2305</name>
</gene>
<reference evidence="1 2" key="1">
    <citation type="submission" date="2018-09" db="EMBL/GenBank/DDBJ databases">
        <title>Genomic Encyclopedia of Archaeal and Bacterial Type Strains, Phase II (KMG-II): from individual species to whole genera.</title>
        <authorList>
            <person name="Goeker M."/>
        </authorList>
    </citation>
    <scope>NUCLEOTIDE SEQUENCE [LARGE SCALE GENOMIC DNA]</scope>
    <source>
        <strain evidence="1 2">DSM 27148</strain>
    </source>
</reference>
<sequence>MCLGYIRCMVVIFSLHFFHQVEWFDALHFIKGQYIVPVSFGFVVRKYYCSF</sequence>
<evidence type="ECO:0000313" key="1">
    <source>
        <dbReference type="EMBL" id="RKD91936.1"/>
    </source>
</evidence>